<organism evidence="1 2">
    <name type="scientific">Vaccinium darrowii</name>
    <dbReference type="NCBI Taxonomy" id="229202"/>
    <lineage>
        <taxon>Eukaryota</taxon>
        <taxon>Viridiplantae</taxon>
        <taxon>Streptophyta</taxon>
        <taxon>Embryophyta</taxon>
        <taxon>Tracheophyta</taxon>
        <taxon>Spermatophyta</taxon>
        <taxon>Magnoliopsida</taxon>
        <taxon>eudicotyledons</taxon>
        <taxon>Gunneridae</taxon>
        <taxon>Pentapetalae</taxon>
        <taxon>asterids</taxon>
        <taxon>Ericales</taxon>
        <taxon>Ericaceae</taxon>
        <taxon>Vaccinioideae</taxon>
        <taxon>Vaccinieae</taxon>
        <taxon>Vaccinium</taxon>
    </lineage>
</organism>
<dbReference type="EMBL" id="CM037151">
    <property type="protein sequence ID" value="KAH7843159.1"/>
    <property type="molecule type" value="Genomic_DNA"/>
</dbReference>
<dbReference type="Proteomes" id="UP000828048">
    <property type="component" value="Chromosome 1"/>
</dbReference>
<name>A0ACB7XQP9_9ERIC</name>
<gene>
    <name evidence="1" type="ORF">Vadar_013433</name>
</gene>
<protein>
    <submittedName>
        <fullName evidence="1">Uncharacterized protein</fullName>
    </submittedName>
</protein>
<proteinExistence type="predicted"/>
<evidence type="ECO:0000313" key="1">
    <source>
        <dbReference type="EMBL" id="KAH7843159.1"/>
    </source>
</evidence>
<comment type="caution">
    <text evidence="1">The sequence shown here is derived from an EMBL/GenBank/DDBJ whole genome shotgun (WGS) entry which is preliminary data.</text>
</comment>
<evidence type="ECO:0000313" key="2">
    <source>
        <dbReference type="Proteomes" id="UP000828048"/>
    </source>
</evidence>
<sequence length="783" mass="88378">MDIFEATILHHVCIVLFLLWLLSCLNWSHPIFYFISLGYLYLVHERYEMRLRRKLRFEERMQSNQRRVLSDSESVRWLNHAIEKIWPVCMEHIVSQKILLPIIPWFLNKYKPWTVKKSVVEHLYMGRSPPMFTEMRVLRQSTGDDHLVFELGMNFRTAEDMSAILAVKLSKRMGFGMRTKLHLMGMHVEGKVLVGVKFIRHWPFLGRLRVCFAEPPYFQVTVKPIFTHGLDVAEVPGIAGWLDKLLALVFEQTLVEPNMLVVDVEKFASPQPENWFSINEKDPIAYALVEVIEGADMKPSDLNGLADPYVKGQLGPYRFRTKTQWKTLAPKWHEEFKVPICTWESPIALAIEVRDKDQFRDDTLGDCSVNISGLRGGERHDLWLPLRNIKMGRLHLAITVHEGIKKVPDLLCDDCTSNDENKRNSTANECAQKGSLLPGDSEKSSNVADKFEPIDIEGQNETGIWVHHPGREVPQFWEPRRGRSRVLDSQIRGNGGNLESPSAPGSYNNDNNSTDGSQEGKKEISTKNKVFRGLKKIGTLFSKNSKKEDMFSRTDGQIHSPHPNLKAITAKKGHVKLIVDKKMHSAPTPVDVPISEGKVSPETSSQESPRKKHVKDKAKDIFKNAGKSARVVKHAFNWKGPKESQGDSGMVVTKSDISVRAESSDEESLASSVCNSEGNPAIPKALSSCRNDSFKSEELPDPNAPFDFPIKKDSLEGTEKMSFAGQGDEKIGNDYPSTMSEESNDLLTKGSSNSKRQEDLEVDKKEDFSIVESRNLDSGGSAV</sequence>
<keyword evidence="2" id="KW-1185">Reference proteome</keyword>
<reference evidence="1 2" key="1">
    <citation type="journal article" date="2021" name="Hortic Res">
        <title>High-quality reference genome and annotation aids understanding of berry development for evergreen blueberry (Vaccinium darrowii).</title>
        <authorList>
            <person name="Yu J."/>
            <person name="Hulse-Kemp A.M."/>
            <person name="Babiker E."/>
            <person name="Staton M."/>
        </authorList>
    </citation>
    <scope>NUCLEOTIDE SEQUENCE [LARGE SCALE GENOMIC DNA]</scope>
    <source>
        <strain evidence="2">cv. NJ 8807/NJ 8810</strain>
        <tissue evidence="1">Young leaf</tissue>
    </source>
</reference>
<accession>A0ACB7XQP9</accession>